<dbReference type="OrthoDB" id="422574at2759"/>
<dbReference type="Gene3D" id="3.40.30.10">
    <property type="entry name" value="Glutaredoxin"/>
    <property type="match status" value="1"/>
</dbReference>
<reference evidence="1 2" key="1">
    <citation type="submission" date="2020-06" db="EMBL/GenBank/DDBJ databases">
        <title>Transcriptomic and genomic resources for Thalictrum thalictroides and T. hernandezii: Facilitating candidate gene discovery in an emerging model plant lineage.</title>
        <authorList>
            <person name="Arias T."/>
            <person name="Riano-Pachon D.M."/>
            <person name="Di Stilio V.S."/>
        </authorList>
    </citation>
    <scope>NUCLEOTIDE SEQUENCE [LARGE SCALE GENOMIC DNA]</scope>
    <source>
        <strain evidence="2">cv. WT478/WT964</strain>
        <tissue evidence="1">Leaves</tissue>
    </source>
</reference>
<proteinExistence type="predicted"/>
<dbReference type="AlphaFoldDB" id="A0A7J6WTW8"/>
<name>A0A7J6WTW8_THATH</name>
<organism evidence="1 2">
    <name type="scientific">Thalictrum thalictroides</name>
    <name type="common">Rue-anemone</name>
    <name type="synonym">Anemone thalictroides</name>
    <dbReference type="NCBI Taxonomy" id="46969"/>
    <lineage>
        <taxon>Eukaryota</taxon>
        <taxon>Viridiplantae</taxon>
        <taxon>Streptophyta</taxon>
        <taxon>Embryophyta</taxon>
        <taxon>Tracheophyta</taxon>
        <taxon>Spermatophyta</taxon>
        <taxon>Magnoliopsida</taxon>
        <taxon>Ranunculales</taxon>
        <taxon>Ranunculaceae</taxon>
        <taxon>Thalictroideae</taxon>
        <taxon>Thalictrum</taxon>
    </lineage>
</organism>
<dbReference type="Proteomes" id="UP000554482">
    <property type="component" value="Unassembled WGS sequence"/>
</dbReference>
<protein>
    <submittedName>
        <fullName evidence="1">Uncharacterized protein</fullName>
    </submittedName>
</protein>
<evidence type="ECO:0000313" key="1">
    <source>
        <dbReference type="EMBL" id="KAF5200829.1"/>
    </source>
</evidence>
<dbReference type="EMBL" id="JABWDY010010223">
    <property type="protein sequence ID" value="KAF5200829.1"/>
    <property type="molecule type" value="Genomic_DNA"/>
</dbReference>
<gene>
    <name evidence="1" type="ORF">FRX31_009583</name>
</gene>
<evidence type="ECO:0000313" key="2">
    <source>
        <dbReference type="Proteomes" id="UP000554482"/>
    </source>
</evidence>
<comment type="caution">
    <text evidence="1">The sequence shown here is derived from an EMBL/GenBank/DDBJ whole genome shotgun (WGS) entry which is preliminary data.</text>
</comment>
<accession>A0A7J6WTW8</accession>
<sequence>MTSPQITSDHITSMFHLHSPMSEPIFHISTNAFSLFFPPLIYIDQTVEPVQKVYGCPHSIGTMRVLASIYEHEVDFDFISIDINSGEHRKESFIAINVCN</sequence>
<dbReference type="SUPFAM" id="SSF52833">
    <property type="entry name" value="Thioredoxin-like"/>
    <property type="match status" value="1"/>
</dbReference>
<dbReference type="InterPro" id="IPR036249">
    <property type="entry name" value="Thioredoxin-like_sf"/>
</dbReference>
<keyword evidence="2" id="KW-1185">Reference proteome</keyword>